<accession>A0A1W4XAV2</accession>
<evidence type="ECO:0000313" key="8">
    <source>
        <dbReference type="RefSeq" id="XP_018333241.1"/>
    </source>
</evidence>
<evidence type="ECO:0000256" key="3">
    <source>
        <dbReference type="ARBA" id="ARBA00022989"/>
    </source>
</evidence>
<dbReference type="GO" id="GO:0016020">
    <property type="term" value="C:membrane"/>
    <property type="evidence" value="ECO:0007669"/>
    <property type="project" value="UniProtKB-SubCell"/>
</dbReference>
<evidence type="ECO:0000256" key="4">
    <source>
        <dbReference type="ARBA" id="ARBA00023136"/>
    </source>
</evidence>
<dbReference type="GeneID" id="108742500"/>
<keyword evidence="4" id="KW-0472">Membrane</keyword>
<dbReference type="InterPro" id="IPR031283">
    <property type="entry name" value="AMIGO"/>
</dbReference>
<keyword evidence="5" id="KW-0325">Glycoprotein</keyword>
<dbReference type="KEGG" id="apln:108742500"/>
<dbReference type="PANTHER" id="PTHR24368:SF210">
    <property type="entry name" value="SURFACE ANTIGEN BSPA-LIKE"/>
    <property type="match status" value="1"/>
</dbReference>
<dbReference type="PANTHER" id="PTHR24368">
    <property type="entry name" value="AMPHOTERIN-INDUCED PROTEIN"/>
    <property type="match status" value="1"/>
</dbReference>
<keyword evidence="2" id="KW-0812">Transmembrane</keyword>
<organism evidence="7 8">
    <name type="scientific">Agrilus planipennis</name>
    <name type="common">Emerald ash borer</name>
    <name type="synonym">Agrilus marcopoli</name>
    <dbReference type="NCBI Taxonomy" id="224129"/>
    <lineage>
        <taxon>Eukaryota</taxon>
        <taxon>Metazoa</taxon>
        <taxon>Ecdysozoa</taxon>
        <taxon>Arthropoda</taxon>
        <taxon>Hexapoda</taxon>
        <taxon>Insecta</taxon>
        <taxon>Pterygota</taxon>
        <taxon>Neoptera</taxon>
        <taxon>Endopterygota</taxon>
        <taxon>Coleoptera</taxon>
        <taxon>Polyphaga</taxon>
        <taxon>Elateriformia</taxon>
        <taxon>Buprestoidea</taxon>
        <taxon>Buprestidae</taxon>
        <taxon>Agrilinae</taxon>
        <taxon>Agrilus</taxon>
    </lineage>
</organism>
<dbReference type="Proteomes" id="UP000192223">
    <property type="component" value="Unplaced"/>
</dbReference>
<reference evidence="8" key="1">
    <citation type="submission" date="2025-08" db="UniProtKB">
        <authorList>
            <consortium name="RefSeq"/>
        </authorList>
    </citation>
    <scope>IDENTIFICATION</scope>
    <source>
        <tissue evidence="8">Entire body</tissue>
    </source>
</reference>
<name>A0A1W4XAV2_AGRPL</name>
<keyword evidence="6" id="KW-0732">Signal</keyword>
<gene>
    <name evidence="8" type="primary">LOC108742500</name>
</gene>
<feature type="signal peptide" evidence="6">
    <location>
        <begin position="1"/>
        <end position="24"/>
    </location>
</feature>
<dbReference type="STRING" id="224129.A0A1W4XAV2"/>
<dbReference type="AlphaFoldDB" id="A0A1W4XAV2"/>
<evidence type="ECO:0000256" key="5">
    <source>
        <dbReference type="ARBA" id="ARBA00023180"/>
    </source>
</evidence>
<dbReference type="RefSeq" id="XP_018333241.1">
    <property type="nucleotide sequence ID" value="XM_018477739.1"/>
</dbReference>
<proteinExistence type="predicted"/>
<sequence length="320" mass="36614">MAPFNLVMFIVLTSLNCFLCLVTPTDILNEIESNENISRSCSFESVFAEFYDTQGTSYESVINGCLTNTSFVVKDVTHIEISLQYIPRLERRSIGDLPELESILFIKSGIEHVEPGAFYNLPKIKNISFVFNDFHEVKRGIFNDLPANKILISSPVLTNIEEYAFADMNNLSTIAIHYSRILTWNRKWYGESKTLTTIDFRFGILEALPADAFHGFPNLKCISFRNNRLHTIENGIFQPVADVYLWGNPWTCSCLDSIKEWLRNTNGSIHDNYNCIDFRNPVCVATKSSVCLEELNHEATKTFFRKFSQKRLCVVPVTLL</sequence>
<protein>
    <submittedName>
        <fullName evidence="8">Protein artichoke-like</fullName>
    </submittedName>
</protein>
<dbReference type="SUPFAM" id="SSF52058">
    <property type="entry name" value="L domain-like"/>
    <property type="match status" value="1"/>
</dbReference>
<keyword evidence="7" id="KW-1185">Reference proteome</keyword>
<evidence type="ECO:0000256" key="2">
    <source>
        <dbReference type="ARBA" id="ARBA00022692"/>
    </source>
</evidence>
<evidence type="ECO:0000256" key="6">
    <source>
        <dbReference type="SAM" id="SignalP"/>
    </source>
</evidence>
<feature type="chain" id="PRO_5010697135" evidence="6">
    <location>
        <begin position="25"/>
        <end position="320"/>
    </location>
</feature>
<dbReference type="InterPro" id="IPR032675">
    <property type="entry name" value="LRR_dom_sf"/>
</dbReference>
<dbReference type="InParanoid" id="A0A1W4XAV2"/>
<dbReference type="OrthoDB" id="676979at2759"/>
<keyword evidence="3" id="KW-1133">Transmembrane helix</keyword>
<evidence type="ECO:0000313" key="7">
    <source>
        <dbReference type="Proteomes" id="UP000192223"/>
    </source>
</evidence>
<dbReference type="Pfam" id="PF13306">
    <property type="entry name" value="LRR_5"/>
    <property type="match status" value="1"/>
</dbReference>
<dbReference type="Gene3D" id="3.80.10.10">
    <property type="entry name" value="Ribonuclease Inhibitor"/>
    <property type="match status" value="1"/>
</dbReference>
<dbReference type="InterPro" id="IPR026906">
    <property type="entry name" value="LRR_5"/>
</dbReference>
<comment type="subcellular location">
    <subcellularLocation>
        <location evidence="1">Membrane</location>
        <topology evidence="1">Single-pass type I membrane protein</topology>
    </subcellularLocation>
</comment>
<evidence type="ECO:0000256" key="1">
    <source>
        <dbReference type="ARBA" id="ARBA00004479"/>
    </source>
</evidence>